<dbReference type="EMBL" id="CM002874">
    <property type="protein sequence ID" value="KFK31796.1"/>
    <property type="molecule type" value="Genomic_DNA"/>
</dbReference>
<feature type="compositionally biased region" description="Low complexity" evidence="1">
    <location>
        <begin position="102"/>
        <end position="113"/>
    </location>
</feature>
<name>A0A087GPJ4_ARAAL</name>
<feature type="compositionally biased region" description="Acidic residues" evidence="1">
    <location>
        <begin position="79"/>
        <end position="91"/>
    </location>
</feature>
<feature type="region of interest" description="Disordered" evidence="1">
    <location>
        <begin position="198"/>
        <end position="223"/>
    </location>
</feature>
<feature type="domain" description="Knl1 C-terminal RWD" evidence="2">
    <location>
        <begin position="843"/>
        <end position="995"/>
    </location>
</feature>
<dbReference type="AlphaFoldDB" id="A0A087GPJ4"/>
<feature type="compositionally biased region" description="Basic and acidic residues" evidence="1">
    <location>
        <begin position="438"/>
        <end position="449"/>
    </location>
</feature>
<keyword evidence="4" id="KW-1185">Reference proteome</keyword>
<dbReference type="PANTHER" id="PTHR35707">
    <property type="entry name" value="OS06G0608100 PROTEIN"/>
    <property type="match status" value="1"/>
</dbReference>
<dbReference type="Gramene" id="KFK31796">
    <property type="protein sequence ID" value="KFK31796"/>
    <property type="gene ID" value="AALP_AA6G160100"/>
</dbReference>
<feature type="region of interest" description="Disordered" evidence="1">
    <location>
        <begin position="1"/>
        <end position="22"/>
    </location>
</feature>
<accession>A0A087GPJ4</accession>
<protein>
    <recommendedName>
        <fullName evidence="2">Knl1 C-terminal RWD domain-containing protein</fullName>
    </recommendedName>
</protein>
<dbReference type="eggNOG" id="ENOG502QT3U">
    <property type="taxonomic scope" value="Eukaryota"/>
</dbReference>
<feature type="region of interest" description="Disordered" evidence="1">
    <location>
        <begin position="438"/>
        <end position="495"/>
    </location>
</feature>
<feature type="compositionally biased region" description="Low complexity" evidence="1">
    <location>
        <begin position="469"/>
        <end position="483"/>
    </location>
</feature>
<dbReference type="Pfam" id="PF18210">
    <property type="entry name" value="Knl1_RWD_C"/>
    <property type="match status" value="1"/>
</dbReference>
<evidence type="ECO:0000256" key="1">
    <source>
        <dbReference type="SAM" id="MobiDB-lite"/>
    </source>
</evidence>
<organism evidence="3 4">
    <name type="scientific">Arabis alpina</name>
    <name type="common">Alpine rock-cress</name>
    <dbReference type="NCBI Taxonomy" id="50452"/>
    <lineage>
        <taxon>Eukaryota</taxon>
        <taxon>Viridiplantae</taxon>
        <taxon>Streptophyta</taxon>
        <taxon>Embryophyta</taxon>
        <taxon>Tracheophyta</taxon>
        <taxon>Spermatophyta</taxon>
        <taxon>Magnoliopsida</taxon>
        <taxon>eudicotyledons</taxon>
        <taxon>Gunneridae</taxon>
        <taxon>Pentapetalae</taxon>
        <taxon>rosids</taxon>
        <taxon>malvids</taxon>
        <taxon>Brassicales</taxon>
        <taxon>Brassicaceae</taxon>
        <taxon>Arabideae</taxon>
        <taxon>Arabis</taxon>
    </lineage>
</organism>
<gene>
    <name evidence="3" type="ordered locus">AALP_Aa6g160100</name>
</gene>
<dbReference type="GO" id="GO:0000776">
    <property type="term" value="C:kinetochore"/>
    <property type="evidence" value="ECO:0007669"/>
    <property type="project" value="EnsemblPlants"/>
</dbReference>
<feature type="region of interest" description="Disordered" evidence="1">
    <location>
        <begin position="585"/>
        <end position="666"/>
    </location>
</feature>
<feature type="compositionally biased region" description="Polar residues" evidence="1">
    <location>
        <begin position="589"/>
        <end position="599"/>
    </location>
</feature>
<dbReference type="OrthoDB" id="1929367at2759"/>
<feature type="compositionally biased region" description="Polar residues" evidence="1">
    <location>
        <begin position="1"/>
        <end position="12"/>
    </location>
</feature>
<evidence type="ECO:0000313" key="4">
    <source>
        <dbReference type="Proteomes" id="UP000029120"/>
    </source>
</evidence>
<evidence type="ECO:0000313" key="3">
    <source>
        <dbReference type="EMBL" id="KFK31796.1"/>
    </source>
</evidence>
<dbReference type="Proteomes" id="UP000029120">
    <property type="component" value="Chromosome 6"/>
</dbReference>
<feature type="region of interest" description="Disordered" evidence="1">
    <location>
        <begin position="39"/>
        <end position="120"/>
    </location>
</feature>
<dbReference type="PANTHER" id="PTHR35707:SF1">
    <property type="entry name" value="SPC7 KINETOCHORE PROTEIN DOMAIN-CONTAINING PROTEIN"/>
    <property type="match status" value="1"/>
</dbReference>
<dbReference type="OMA" id="KEPTWSP"/>
<dbReference type="InterPro" id="IPR040850">
    <property type="entry name" value="Knl1_RWD_C"/>
</dbReference>
<sequence>MASEDPMNNSGGTEEETIAQRRKRLRRVSFADREITSIHIFKRDEDYETPPNSEPQNADTSESENKVARFFGELANSEQDTEGDGDGEDDAVVEKLFLRPKGSPSSGGSTIGSATRTDDEDNFFGPVSSHFINPGRLSDATISEEHHDITMDSTAFSMHYRSLAMSEAGEVQTPMSTHLPVEDKTPTHTASAMEFTNPKKRFPKSPLPVDKASGGKDSNDMSIVGENSRKYDYGHISPALEALLAAESNELPPASSVTPVHDFSLSPPNGCIPRGQSYKDPHGVDSSAASQMLSPYGSGCHPQIVLQESGSQRYTKETPLPSSITRRQSASLVGILPQFLSCVTPSPKQGGSFMSRETLALVESLSTIQKSKSRLGLIPSSPGSALFQRIEKSKLQLSERRSMTTPSTIGREDIVVRREKHADIPFTNFEDLLSEHDNRTPVSEKKGIPDQHSSGALSPAVDSSDVFAGISSEENTNSEIEGSLLEQKERNQTATTPDKFVSSLANSSNATMSALKNFVTLHDKEQHSKDIGKSETQDGNITKDCASNYSMITLSDKVDSLLAESGELLSKTGFFNGSAQQKEKDSVLKKNQNTSNNSAAAHCETEVVSTEDFPAVVTEDLPGTSGSSSMDRSENEASKSKGPSRLKRKTEGVDRGARSCSPKVRKKTQYLSNPVMDHPDGNYDANDRRVVREQVINWVEIPGKVSVEINQMLAPLADKLNSRLICKLEDILTHLKKVHLCEMLCLQIQSQKVCDDLSGLKTKRRAESRSSLCKLAYGKAKLELLHLKQEIMMKKFQAVSTAVQTSEILRLNCAKLLRQHGFHSTGLLNREETHEVTPSKRAEITQEIKVLDSKVKTLIKCVPTCNKITATGELAYADTIKIAEDNLKGKMSCRFICQDILGWKVDSLGENCQSIVLNYSGLINQRPTLKLGPVSCILISNSLSDTFVKHFPDMNVSIAFNSLFNAEYSHKYVGSNTLLEITQKTSLVLQNLLDVAEELQLARMEIPNLVQGTFDSPSAEQLHLQISFINCTNLRKVIMVFDVACLTHGKYPGDIIPHELAEVSGTKKDDGVVSEQVMNEIQSAMDNVGVGYPRILRLCRCISKSLQSQSRR</sequence>
<evidence type="ECO:0000259" key="2">
    <source>
        <dbReference type="Pfam" id="PF18210"/>
    </source>
</evidence>
<feature type="compositionally biased region" description="Polar residues" evidence="1">
    <location>
        <begin position="50"/>
        <end position="60"/>
    </location>
</feature>
<reference evidence="4" key="1">
    <citation type="journal article" date="2015" name="Nat. Plants">
        <title>Genome expansion of Arabis alpina linked with retrotransposition and reduced symmetric DNA methylation.</title>
        <authorList>
            <person name="Willing E.M."/>
            <person name="Rawat V."/>
            <person name="Mandakova T."/>
            <person name="Maumus F."/>
            <person name="James G.V."/>
            <person name="Nordstroem K.J."/>
            <person name="Becker C."/>
            <person name="Warthmann N."/>
            <person name="Chica C."/>
            <person name="Szarzynska B."/>
            <person name="Zytnicki M."/>
            <person name="Albani M.C."/>
            <person name="Kiefer C."/>
            <person name="Bergonzi S."/>
            <person name="Castaings L."/>
            <person name="Mateos J.L."/>
            <person name="Berns M.C."/>
            <person name="Bujdoso N."/>
            <person name="Piofczyk T."/>
            <person name="de Lorenzo L."/>
            <person name="Barrero-Sicilia C."/>
            <person name="Mateos I."/>
            <person name="Piednoel M."/>
            <person name="Hagmann J."/>
            <person name="Chen-Min-Tao R."/>
            <person name="Iglesias-Fernandez R."/>
            <person name="Schuster S.C."/>
            <person name="Alonso-Blanco C."/>
            <person name="Roudier F."/>
            <person name="Carbonero P."/>
            <person name="Paz-Ares J."/>
            <person name="Davis S.J."/>
            <person name="Pecinka A."/>
            <person name="Quesneville H."/>
            <person name="Colot V."/>
            <person name="Lysak M.A."/>
            <person name="Weigel D."/>
            <person name="Coupland G."/>
            <person name="Schneeberger K."/>
        </authorList>
    </citation>
    <scope>NUCLEOTIDE SEQUENCE [LARGE SCALE GENOMIC DNA]</scope>
    <source>
        <strain evidence="4">cv. Pajares</strain>
    </source>
</reference>
<proteinExistence type="predicted"/>